<keyword evidence="1" id="KW-0812">Transmembrane</keyword>
<evidence type="ECO:0000256" key="1">
    <source>
        <dbReference type="SAM" id="Phobius"/>
    </source>
</evidence>
<comment type="caution">
    <text evidence="3">The sequence shown here is derived from an EMBL/GenBank/DDBJ whole genome shotgun (WGS) entry which is preliminary data.</text>
</comment>
<dbReference type="STRING" id="313628.LNTAR_14242"/>
<evidence type="ECO:0000259" key="2">
    <source>
        <dbReference type="SMART" id="SM00460"/>
    </source>
</evidence>
<feature type="domain" description="Transglutaminase-like" evidence="2">
    <location>
        <begin position="373"/>
        <end position="445"/>
    </location>
</feature>
<dbReference type="EMBL" id="ABCK01000003">
    <property type="protein sequence ID" value="EDM28983.1"/>
    <property type="molecule type" value="Genomic_DNA"/>
</dbReference>
<dbReference type="InterPro" id="IPR002931">
    <property type="entry name" value="Transglutaminase-like"/>
</dbReference>
<gene>
    <name evidence="3" type="ORF">LNTAR_14242</name>
</gene>
<dbReference type="eggNOG" id="COG1305">
    <property type="taxonomic scope" value="Bacteria"/>
</dbReference>
<dbReference type="SUPFAM" id="SSF54001">
    <property type="entry name" value="Cysteine proteinases"/>
    <property type="match status" value="1"/>
</dbReference>
<dbReference type="InterPro" id="IPR052901">
    <property type="entry name" value="Bact_TGase-like"/>
</dbReference>
<dbReference type="Proteomes" id="UP000004947">
    <property type="component" value="Unassembled WGS sequence"/>
</dbReference>
<dbReference type="InterPro" id="IPR038765">
    <property type="entry name" value="Papain-like_cys_pep_sf"/>
</dbReference>
<accession>A6DHA0</accession>
<feature type="transmembrane region" description="Helical" evidence="1">
    <location>
        <begin position="9"/>
        <end position="25"/>
    </location>
</feature>
<protein>
    <recommendedName>
        <fullName evidence="2">Transglutaminase-like domain-containing protein</fullName>
    </recommendedName>
</protein>
<dbReference type="PANTHER" id="PTHR42736:SF1">
    <property type="entry name" value="PROTEIN-GLUTAMINE GAMMA-GLUTAMYLTRANSFERASE"/>
    <property type="match status" value="1"/>
</dbReference>
<evidence type="ECO:0000313" key="4">
    <source>
        <dbReference type="Proteomes" id="UP000004947"/>
    </source>
</evidence>
<proteinExistence type="predicted"/>
<reference evidence="3 4" key="1">
    <citation type="journal article" date="2010" name="J. Bacteriol.">
        <title>Genome sequence of Lentisphaera araneosa HTCC2155T, the type species of the order Lentisphaerales in the phylum Lentisphaerae.</title>
        <authorList>
            <person name="Thrash J.C."/>
            <person name="Cho J.C."/>
            <person name="Vergin K.L."/>
            <person name="Morris R.M."/>
            <person name="Giovannoni S.J."/>
        </authorList>
    </citation>
    <scope>NUCLEOTIDE SEQUENCE [LARGE SCALE GENOMIC DNA]</scope>
    <source>
        <strain evidence="3 4">HTCC2155</strain>
    </source>
</reference>
<dbReference type="SMART" id="SM00460">
    <property type="entry name" value="TGc"/>
    <property type="match status" value="1"/>
</dbReference>
<feature type="transmembrane region" description="Helical" evidence="1">
    <location>
        <begin position="500"/>
        <end position="520"/>
    </location>
</feature>
<dbReference type="Gene3D" id="3.10.620.30">
    <property type="match status" value="1"/>
</dbReference>
<dbReference type="AlphaFoldDB" id="A6DHA0"/>
<dbReference type="Pfam" id="PF01841">
    <property type="entry name" value="Transglut_core"/>
    <property type="match status" value="1"/>
</dbReference>
<keyword evidence="1" id="KW-1133">Transmembrane helix</keyword>
<sequence>MCLLEHKRIILSGFSTFIFLCYLIGGDLNVGKPTWKSNEVLFLDLRWNYLISFALCLLATFMMFRVHGLSRFVIRHKKTSKKWQAKIICVVSFLLIFFLSPQLQKSSVPALRHVENYLLAQLTTMGRQYQRGAKRYEDENNINRPVHNKFGRDLGAIVMRVAGEFPPQLLRFYAYDTYENGIWMRELESKSSVREEEDEEEENVELLVVENYVLNQGKYSQQTRETTVYPTSFLSEKIVPLSYDSVGISLSLDTLDSYVDKSLEAKGLSQATGIKLLRSGVGVDQSISSPEVMVGEYKKAYSQVPENLEEFLNLRWQDISPVTHDANVAAQNIQNYFHENYKYDLDFVNMYYEESYTYDEEFEAKDIIEFFLTSDYKAGHCELFATSTVLLLRSAGFQARYVSGSTVTEVSSDGDYMITRAKDLHAWVEVWDAKKKEWFVVDPTPSRGAFFKDYKPQGLNAFIESMNFKLKKIFSYVLQGEITVAIAAAFFAVYNPLADFLQVPLNSIVTTIFIFLLIFWRVSYLRKKGQVDAGRMSKELLKAQKIILTMARKYVPAPEQGSHEYMSIGEISLGLEKRGVGEEVLEEISLYEQCRFGSKTYDKTMLKQLKNSFKLIPALIKKSKR</sequence>
<name>A6DHA0_9BACT</name>
<feature type="transmembrane region" description="Helical" evidence="1">
    <location>
        <begin position="473"/>
        <end position="494"/>
    </location>
</feature>
<keyword evidence="4" id="KW-1185">Reference proteome</keyword>
<feature type="transmembrane region" description="Helical" evidence="1">
    <location>
        <begin position="45"/>
        <end position="64"/>
    </location>
</feature>
<dbReference type="PANTHER" id="PTHR42736">
    <property type="entry name" value="PROTEIN-GLUTAMINE GAMMA-GLUTAMYLTRANSFERASE"/>
    <property type="match status" value="1"/>
</dbReference>
<keyword evidence="1" id="KW-0472">Membrane</keyword>
<organism evidence="3 4">
    <name type="scientific">Lentisphaera araneosa HTCC2155</name>
    <dbReference type="NCBI Taxonomy" id="313628"/>
    <lineage>
        <taxon>Bacteria</taxon>
        <taxon>Pseudomonadati</taxon>
        <taxon>Lentisphaerota</taxon>
        <taxon>Lentisphaeria</taxon>
        <taxon>Lentisphaerales</taxon>
        <taxon>Lentisphaeraceae</taxon>
        <taxon>Lentisphaera</taxon>
    </lineage>
</organism>
<evidence type="ECO:0000313" key="3">
    <source>
        <dbReference type="EMBL" id="EDM28983.1"/>
    </source>
</evidence>